<evidence type="ECO:0000256" key="11">
    <source>
        <dbReference type="ARBA" id="ARBA00023052"/>
    </source>
</evidence>
<gene>
    <name evidence="18" type="primary">ilvB</name>
    <name evidence="18" type="ORF">RDn1_029</name>
</gene>
<sequence>MKGAKILIESLVKEGVEVIFGYPGGRVLDIYDALYQEKRIRHILVRHEQGAGHAADGYARSTGKVGVCLTTSGPGATNLVTAIATAYMDSVPLVAITGQVSVGQIGKDAFQEADMTGITIPITKHNYLVKDVKNIAATIKEAFWLARSGRPGPVLVDIPSDICTQDTEFKYPDKIDLPNYKPTLKGNPRQIKQAAELLINAKRPLILSGAGIINAGASKELTELVQITKIPITTTLLGLGSIPPADGCFLGMPGMHGTAAANYSICEADVIFAIGMRFDDRITGNPKYFANQAKIIHADIDPAEINKCIPADVPIIGDAREILKELLVLLKKDKFPVHLEWAKQIKQWQKEFPMTYEKNNKIIKPQQVMETLNELTKGNAFYITDVGTHQMFAAQYLQIKSPRHFLSSGGLGTMGFGMPAAMGTAAAHPKDNVICLVGDGGMQMNLQELGTIATNKLPVKTLIINNRWLGMVRQWQQLFYREHYSHTDLEDAQPDFLKLAEAYGIKGVQISDPKNLAKQLKEILEHKGPVLANILVARDENVYPMVPSGGVLGKMLFPAQFANRGAK</sequence>
<dbReference type="Pfam" id="PF00205">
    <property type="entry name" value="TPP_enzyme_M"/>
    <property type="match status" value="1"/>
</dbReference>
<dbReference type="GO" id="GO:0009097">
    <property type="term" value="P:isoleucine biosynthetic process"/>
    <property type="evidence" value="ECO:0007669"/>
    <property type="project" value="UniProtKB-UniPathway"/>
</dbReference>
<dbReference type="UniPathway" id="UPA00047">
    <property type="reaction ID" value="UER00055"/>
</dbReference>
<evidence type="ECO:0000256" key="4">
    <source>
        <dbReference type="ARBA" id="ARBA00013145"/>
    </source>
</evidence>
<dbReference type="Gene3D" id="3.40.50.1220">
    <property type="entry name" value="TPP-binding domain"/>
    <property type="match status" value="1"/>
</dbReference>
<dbReference type="InterPro" id="IPR045229">
    <property type="entry name" value="TPP_enz"/>
</dbReference>
<dbReference type="InterPro" id="IPR029035">
    <property type="entry name" value="DHS-like_NAD/FAD-binding_dom"/>
</dbReference>
<feature type="domain" description="Thiamine pyrophosphate enzyme N-terminal TPP-binding" evidence="17">
    <location>
        <begin position="1"/>
        <end position="115"/>
    </location>
</feature>
<accession>A0A388TKK0</accession>
<keyword evidence="8 14" id="KW-0479">Metal-binding</keyword>
<keyword evidence="6" id="KW-0285">Flavoprotein</keyword>
<comment type="similarity">
    <text evidence="3 14">Belongs to the TPP enzyme family.</text>
</comment>
<comment type="caution">
    <text evidence="18">The sequence shown here is derived from an EMBL/GenBank/DDBJ whole genome shotgun (WGS) entry which is preliminary data.</text>
</comment>
<evidence type="ECO:0000256" key="2">
    <source>
        <dbReference type="ARBA" id="ARBA00005025"/>
    </source>
</evidence>
<evidence type="ECO:0000259" key="15">
    <source>
        <dbReference type="Pfam" id="PF00205"/>
    </source>
</evidence>
<evidence type="ECO:0000256" key="1">
    <source>
        <dbReference type="ARBA" id="ARBA00004974"/>
    </source>
</evidence>
<keyword evidence="11 14" id="KW-0786">Thiamine pyrophosphate</keyword>
<evidence type="ECO:0000256" key="8">
    <source>
        <dbReference type="ARBA" id="ARBA00022723"/>
    </source>
</evidence>
<evidence type="ECO:0000256" key="13">
    <source>
        <dbReference type="ARBA" id="ARBA00048670"/>
    </source>
</evidence>
<protein>
    <recommendedName>
        <fullName evidence="4 14">Acetolactate synthase</fullName>
        <ecNumber evidence="4 14">2.2.1.6</ecNumber>
    </recommendedName>
</protein>
<comment type="pathway">
    <text evidence="1 14">Amino-acid biosynthesis; L-isoleucine biosynthesis; L-isoleucine from 2-oxobutanoate: step 1/4.</text>
</comment>
<evidence type="ECO:0000259" key="16">
    <source>
        <dbReference type="Pfam" id="PF02775"/>
    </source>
</evidence>
<keyword evidence="5 14" id="KW-0028">Amino-acid biosynthesis</keyword>
<dbReference type="FunFam" id="3.40.50.970:FF:000007">
    <property type="entry name" value="Acetolactate synthase"/>
    <property type="match status" value="1"/>
</dbReference>
<dbReference type="PANTHER" id="PTHR18968">
    <property type="entry name" value="THIAMINE PYROPHOSPHATE ENZYMES"/>
    <property type="match status" value="1"/>
</dbReference>
<comment type="catalytic activity">
    <reaction evidence="13 14">
        <text>2 pyruvate + H(+) = (2S)-2-acetolactate + CO2</text>
        <dbReference type="Rhea" id="RHEA:25249"/>
        <dbReference type="ChEBI" id="CHEBI:15361"/>
        <dbReference type="ChEBI" id="CHEBI:15378"/>
        <dbReference type="ChEBI" id="CHEBI:16526"/>
        <dbReference type="ChEBI" id="CHEBI:58476"/>
        <dbReference type="EC" id="2.2.1.6"/>
    </reaction>
</comment>
<keyword evidence="9" id="KW-0274">FAD</keyword>
<dbReference type="Pfam" id="PF02775">
    <property type="entry name" value="TPP_enzyme_C"/>
    <property type="match status" value="1"/>
</dbReference>
<dbReference type="SUPFAM" id="SSF52467">
    <property type="entry name" value="DHS-like NAD/FAD-binding domain"/>
    <property type="match status" value="1"/>
</dbReference>
<dbReference type="CDD" id="cd07035">
    <property type="entry name" value="TPP_PYR_POX_like"/>
    <property type="match status" value="1"/>
</dbReference>
<evidence type="ECO:0000256" key="5">
    <source>
        <dbReference type="ARBA" id="ARBA00022605"/>
    </source>
</evidence>
<dbReference type="PANTHER" id="PTHR18968:SF13">
    <property type="entry name" value="ACETOLACTATE SYNTHASE CATALYTIC SUBUNIT, MITOCHONDRIAL"/>
    <property type="match status" value="1"/>
</dbReference>
<evidence type="ECO:0000256" key="12">
    <source>
        <dbReference type="ARBA" id="ARBA00023304"/>
    </source>
</evidence>
<dbReference type="InterPro" id="IPR012000">
    <property type="entry name" value="Thiamin_PyroP_enz_cen_dom"/>
</dbReference>
<comment type="cofactor">
    <cofactor evidence="14">
        <name>Mg(2+)</name>
        <dbReference type="ChEBI" id="CHEBI:18420"/>
    </cofactor>
    <text evidence="14">Binds 1 Mg(2+) ion per subunit.</text>
</comment>
<dbReference type="NCBIfam" id="TIGR00118">
    <property type="entry name" value="acolac_lg"/>
    <property type="match status" value="1"/>
</dbReference>
<evidence type="ECO:0000256" key="10">
    <source>
        <dbReference type="ARBA" id="ARBA00022842"/>
    </source>
</evidence>
<evidence type="ECO:0000313" key="19">
    <source>
        <dbReference type="Proteomes" id="UP000282196"/>
    </source>
</evidence>
<keyword evidence="19" id="KW-1185">Reference proteome</keyword>
<dbReference type="AlphaFoldDB" id="A0A388TKK0"/>
<dbReference type="SUPFAM" id="SSF52518">
    <property type="entry name" value="Thiamin diphosphate-binding fold (THDP-binding)"/>
    <property type="match status" value="2"/>
</dbReference>
<dbReference type="GO" id="GO:0009099">
    <property type="term" value="P:L-valine biosynthetic process"/>
    <property type="evidence" value="ECO:0007669"/>
    <property type="project" value="UniProtKB-UniPathway"/>
</dbReference>
<dbReference type="InterPro" id="IPR012001">
    <property type="entry name" value="Thiamin_PyroP_enz_TPP-bd_dom"/>
</dbReference>
<dbReference type="Gene3D" id="3.40.50.970">
    <property type="match status" value="2"/>
</dbReference>
<dbReference type="GO" id="GO:0050660">
    <property type="term" value="F:flavin adenine dinucleotide binding"/>
    <property type="evidence" value="ECO:0007669"/>
    <property type="project" value="InterPro"/>
</dbReference>
<dbReference type="InterPro" id="IPR039368">
    <property type="entry name" value="AHAS_TPP"/>
</dbReference>
<dbReference type="EMBL" id="BGZP01000001">
    <property type="protein sequence ID" value="GBR77370.1"/>
    <property type="molecule type" value="Genomic_DNA"/>
</dbReference>
<keyword evidence="12 14" id="KW-0100">Branched-chain amino acid biosynthesis</keyword>
<dbReference type="UniPathway" id="UPA00049">
    <property type="reaction ID" value="UER00059"/>
</dbReference>
<dbReference type="GO" id="GO:0030976">
    <property type="term" value="F:thiamine pyrophosphate binding"/>
    <property type="evidence" value="ECO:0007669"/>
    <property type="project" value="UniProtKB-UniRule"/>
</dbReference>
<dbReference type="FunFam" id="3.40.50.1220:FF:000008">
    <property type="entry name" value="Acetolactate synthase"/>
    <property type="match status" value="1"/>
</dbReference>
<dbReference type="PROSITE" id="PS00187">
    <property type="entry name" value="TPP_ENZYMES"/>
    <property type="match status" value="1"/>
</dbReference>
<keyword evidence="7 14" id="KW-0808">Transferase</keyword>
<comment type="cofactor">
    <cofactor evidence="14">
        <name>thiamine diphosphate</name>
        <dbReference type="ChEBI" id="CHEBI:58937"/>
    </cofactor>
    <text evidence="14">Binds 1 thiamine pyrophosphate per subunit.</text>
</comment>
<dbReference type="EC" id="2.2.1.6" evidence="4 14"/>
<dbReference type="GO" id="GO:0000287">
    <property type="term" value="F:magnesium ion binding"/>
    <property type="evidence" value="ECO:0007669"/>
    <property type="project" value="UniProtKB-UniRule"/>
</dbReference>
<dbReference type="GO" id="GO:0005948">
    <property type="term" value="C:acetolactate synthase complex"/>
    <property type="evidence" value="ECO:0007669"/>
    <property type="project" value="TreeGrafter"/>
</dbReference>
<dbReference type="InterPro" id="IPR000399">
    <property type="entry name" value="TPP-bd_CS"/>
</dbReference>
<dbReference type="FunFam" id="3.40.50.970:FF:000016">
    <property type="entry name" value="Acetolactate synthase"/>
    <property type="match status" value="1"/>
</dbReference>
<name>A0A388TKK0_9BACT</name>
<evidence type="ECO:0000256" key="3">
    <source>
        <dbReference type="ARBA" id="ARBA00007812"/>
    </source>
</evidence>
<feature type="domain" description="Thiamine pyrophosphate enzyme central" evidence="15">
    <location>
        <begin position="191"/>
        <end position="326"/>
    </location>
</feature>
<feature type="domain" description="Thiamine pyrophosphate enzyme TPP-binding" evidence="16">
    <location>
        <begin position="385"/>
        <end position="532"/>
    </location>
</feature>
<evidence type="ECO:0000256" key="7">
    <source>
        <dbReference type="ARBA" id="ARBA00022679"/>
    </source>
</evidence>
<dbReference type="InterPro" id="IPR011766">
    <property type="entry name" value="TPP_enzyme_TPP-bd"/>
</dbReference>
<dbReference type="GO" id="GO:0003984">
    <property type="term" value="F:acetolactate synthase activity"/>
    <property type="evidence" value="ECO:0007669"/>
    <property type="project" value="UniProtKB-EC"/>
</dbReference>
<evidence type="ECO:0000256" key="14">
    <source>
        <dbReference type="RuleBase" id="RU003591"/>
    </source>
</evidence>
<evidence type="ECO:0000313" key="18">
    <source>
        <dbReference type="EMBL" id="GBR77370.1"/>
    </source>
</evidence>
<reference evidence="18 19" key="1">
    <citation type="journal article" date="2019" name="ISME J.">
        <title>Genome analyses of uncultured TG2/ZB3 bacteria in 'Margulisbacteria' specifically attached to ectosymbiotic spirochetes of protists in the termite gut.</title>
        <authorList>
            <person name="Utami Y.D."/>
            <person name="Kuwahara H."/>
            <person name="Igai K."/>
            <person name="Murakami T."/>
            <person name="Sugaya K."/>
            <person name="Morikawa T."/>
            <person name="Nagura Y."/>
            <person name="Yuki M."/>
            <person name="Deevong P."/>
            <person name="Inoue T."/>
            <person name="Kihara K."/>
            <person name="Lo N."/>
            <person name="Yamada A."/>
            <person name="Ohkuma M."/>
            <person name="Hongoh Y."/>
        </authorList>
    </citation>
    <scope>NUCLEOTIDE SEQUENCE [LARGE SCALE GENOMIC DNA]</scope>
    <source>
        <strain evidence="18">RsDinE6-01</strain>
    </source>
</reference>
<comment type="pathway">
    <text evidence="2 14">Amino-acid biosynthesis; L-valine biosynthesis; L-valine from pyruvate: step 1/4.</text>
</comment>
<evidence type="ECO:0000256" key="6">
    <source>
        <dbReference type="ARBA" id="ARBA00022630"/>
    </source>
</evidence>
<evidence type="ECO:0000259" key="17">
    <source>
        <dbReference type="Pfam" id="PF02776"/>
    </source>
</evidence>
<evidence type="ECO:0000256" key="9">
    <source>
        <dbReference type="ARBA" id="ARBA00022827"/>
    </source>
</evidence>
<dbReference type="CDD" id="cd02015">
    <property type="entry name" value="TPP_AHAS"/>
    <property type="match status" value="1"/>
</dbReference>
<dbReference type="InterPro" id="IPR029061">
    <property type="entry name" value="THDP-binding"/>
</dbReference>
<organism evidence="18 19">
    <name type="scientific">Candidatus Termititenax dinenymphae</name>
    <dbReference type="NCBI Taxonomy" id="2218523"/>
    <lineage>
        <taxon>Bacteria</taxon>
        <taxon>Bacillati</taxon>
        <taxon>Candidatus Margulisiibacteriota</taxon>
        <taxon>Candidatus Termititenacia</taxon>
        <taxon>Candidatus Termititenacales</taxon>
        <taxon>Candidatus Termititenacaceae</taxon>
        <taxon>Candidatus Termititenax</taxon>
    </lineage>
</organism>
<dbReference type="Pfam" id="PF02776">
    <property type="entry name" value="TPP_enzyme_N"/>
    <property type="match status" value="1"/>
</dbReference>
<keyword evidence="10 14" id="KW-0460">Magnesium</keyword>
<dbReference type="Proteomes" id="UP000282196">
    <property type="component" value="Unassembled WGS sequence"/>
</dbReference>
<dbReference type="InterPro" id="IPR012846">
    <property type="entry name" value="Acetolactate_synth_lsu"/>
</dbReference>
<proteinExistence type="inferred from homology"/>